<comment type="caution">
    <text evidence="3">The sequence shown here is derived from an EMBL/GenBank/DDBJ whole genome shotgun (WGS) entry which is preliminary data.</text>
</comment>
<feature type="region of interest" description="Disordered" evidence="1">
    <location>
        <begin position="1"/>
        <end position="34"/>
    </location>
</feature>
<reference evidence="3 4" key="1">
    <citation type="submission" date="2018-05" db="EMBL/GenBank/DDBJ databases">
        <title>Brachybacterium sp. M1HQ-2T, whole genome shotgun sequence.</title>
        <authorList>
            <person name="Tuo L."/>
        </authorList>
    </citation>
    <scope>NUCLEOTIDE SEQUENCE [LARGE SCALE GENOMIC DNA]</scope>
    <source>
        <strain evidence="3 4">M1HQ-2</strain>
    </source>
</reference>
<dbReference type="Proteomes" id="UP000245590">
    <property type="component" value="Unassembled WGS sequence"/>
</dbReference>
<accession>A0A2U2RGF7</accession>
<organism evidence="3 4">
    <name type="scientific">Brachybacterium endophyticum</name>
    <dbReference type="NCBI Taxonomy" id="2182385"/>
    <lineage>
        <taxon>Bacteria</taxon>
        <taxon>Bacillati</taxon>
        <taxon>Actinomycetota</taxon>
        <taxon>Actinomycetes</taxon>
        <taxon>Micrococcales</taxon>
        <taxon>Dermabacteraceae</taxon>
        <taxon>Brachybacterium</taxon>
    </lineage>
</organism>
<evidence type="ECO:0000313" key="3">
    <source>
        <dbReference type="EMBL" id="PWH04928.1"/>
    </source>
</evidence>
<evidence type="ECO:0000313" key="4">
    <source>
        <dbReference type="Proteomes" id="UP000245590"/>
    </source>
</evidence>
<feature type="domain" description="TIM-barrel" evidence="2">
    <location>
        <begin position="37"/>
        <end position="301"/>
    </location>
</feature>
<name>A0A2U2RGF7_9MICO</name>
<dbReference type="InterPro" id="IPR051353">
    <property type="entry name" value="Tobamovirus_resist_UPF0261"/>
</dbReference>
<dbReference type="InterPro" id="IPR015813">
    <property type="entry name" value="Pyrv/PenolPyrv_kinase-like_dom"/>
</dbReference>
<dbReference type="EMBL" id="QFKX01000010">
    <property type="protein sequence ID" value="PWH04928.1"/>
    <property type="molecule type" value="Genomic_DNA"/>
</dbReference>
<proteinExistence type="predicted"/>
<dbReference type="PIRSF" id="PIRSF034452">
    <property type="entry name" value="TIM-br_sig_trnsd"/>
    <property type="match status" value="1"/>
</dbReference>
<evidence type="ECO:0000259" key="2">
    <source>
        <dbReference type="Pfam" id="PF09370"/>
    </source>
</evidence>
<dbReference type="PANTHER" id="PTHR31862">
    <property type="entry name" value="UPF0261 DOMAIN PROTEIN (AFU_ORTHOLOGUE AFUA_1G10120)"/>
    <property type="match status" value="1"/>
</dbReference>
<dbReference type="AlphaFoldDB" id="A0A2U2RGF7"/>
<keyword evidence="4" id="KW-1185">Reference proteome</keyword>
<evidence type="ECO:0000256" key="1">
    <source>
        <dbReference type="SAM" id="MobiDB-lite"/>
    </source>
</evidence>
<sequence>MSTTSLSRTPDSRSSSPRRSQTSPHNERQSVSTRTDIIDQLRAKVASGRPIIGGGAGIGLSAKCAEAAGLDFIVVYNSGKFRMAGRSSMAGLMPYGDANQIMMDMGAEILPVVETIPVVAGVCGTDPFRTMPRFLREIKDVGFSGVQNYPTVCLFDGMIRANLEETGLGFYKEASMIAAARELDLFTATYVSNPQEARTMTQAGADVLVAHMGLTTAGMIGAQTARSLDDCKAAITDIAQASRDERADPLVICHGGPIHGPEEAEEILHDVPGIDGFLGASSMERLPTEHSMVEHMRRFVRIPLPVGTEKSDPNTRS</sequence>
<dbReference type="OrthoDB" id="9805644at2"/>
<dbReference type="SUPFAM" id="SSF51621">
    <property type="entry name" value="Phosphoenolpyruvate/pyruvate domain"/>
    <property type="match status" value="1"/>
</dbReference>
<dbReference type="PANTHER" id="PTHR31862:SF1">
    <property type="entry name" value="UPF0261 DOMAIN PROTEIN (AFU_ORTHOLOGUE AFUA_1G10120)"/>
    <property type="match status" value="1"/>
</dbReference>
<dbReference type="InterPro" id="IPR009215">
    <property type="entry name" value="TIM-br_IGPS-like"/>
</dbReference>
<gene>
    <name evidence="3" type="ORF">DEO23_15770</name>
</gene>
<dbReference type="Pfam" id="PF09370">
    <property type="entry name" value="PEP_hydrolase"/>
    <property type="match status" value="1"/>
</dbReference>
<feature type="compositionally biased region" description="Low complexity" evidence="1">
    <location>
        <begin position="1"/>
        <end position="24"/>
    </location>
</feature>
<dbReference type="InterPro" id="IPR013785">
    <property type="entry name" value="Aldolase_TIM"/>
</dbReference>
<protein>
    <recommendedName>
        <fullName evidence="2">TIM-barrel domain-containing protein</fullName>
    </recommendedName>
</protein>
<dbReference type="GO" id="GO:0003824">
    <property type="term" value="F:catalytic activity"/>
    <property type="evidence" value="ECO:0007669"/>
    <property type="project" value="InterPro"/>
</dbReference>
<dbReference type="Gene3D" id="3.20.20.70">
    <property type="entry name" value="Aldolase class I"/>
    <property type="match status" value="1"/>
</dbReference>